<dbReference type="AlphaFoldDB" id="A0A8D8VPB6"/>
<accession>A0A8D8VPB6</accession>
<name>A0A8D8VPB6_9HEMI</name>
<proteinExistence type="predicted"/>
<keyword evidence="1" id="KW-1133">Transmembrane helix</keyword>
<sequence>MLRKSIHNGIEKCFKSAAVDFLERSEISMSRKSIQMTKQDYVVGSVLNLIFLTLFYSFFFFRAFSNSFETNQTKKTYSLFHIILNVDFPLFCLRLHLPR</sequence>
<protein>
    <submittedName>
        <fullName evidence="2">Uncharacterized protein</fullName>
    </submittedName>
</protein>
<organism evidence="2">
    <name type="scientific">Cacopsylla melanoneura</name>
    <dbReference type="NCBI Taxonomy" id="428564"/>
    <lineage>
        <taxon>Eukaryota</taxon>
        <taxon>Metazoa</taxon>
        <taxon>Ecdysozoa</taxon>
        <taxon>Arthropoda</taxon>
        <taxon>Hexapoda</taxon>
        <taxon>Insecta</taxon>
        <taxon>Pterygota</taxon>
        <taxon>Neoptera</taxon>
        <taxon>Paraneoptera</taxon>
        <taxon>Hemiptera</taxon>
        <taxon>Sternorrhyncha</taxon>
        <taxon>Psylloidea</taxon>
        <taxon>Psyllidae</taxon>
        <taxon>Psyllinae</taxon>
        <taxon>Cacopsylla</taxon>
    </lineage>
</organism>
<keyword evidence="1" id="KW-0812">Transmembrane</keyword>
<evidence type="ECO:0000313" key="2">
    <source>
        <dbReference type="EMBL" id="CAG6628700.1"/>
    </source>
</evidence>
<keyword evidence="1" id="KW-0472">Membrane</keyword>
<reference evidence="2" key="1">
    <citation type="submission" date="2021-05" db="EMBL/GenBank/DDBJ databases">
        <authorList>
            <person name="Alioto T."/>
            <person name="Alioto T."/>
            <person name="Gomez Garrido J."/>
        </authorList>
    </citation>
    <scope>NUCLEOTIDE SEQUENCE</scope>
</reference>
<feature type="transmembrane region" description="Helical" evidence="1">
    <location>
        <begin position="76"/>
        <end position="97"/>
    </location>
</feature>
<feature type="transmembrane region" description="Helical" evidence="1">
    <location>
        <begin position="41"/>
        <end position="64"/>
    </location>
</feature>
<evidence type="ECO:0000256" key="1">
    <source>
        <dbReference type="SAM" id="Phobius"/>
    </source>
</evidence>
<dbReference type="EMBL" id="HBUF01068574">
    <property type="protein sequence ID" value="CAG6628700.1"/>
    <property type="molecule type" value="Transcribed_RNA"/>
</dbReference>